<accession>A0A9E7C093</accession>
<dbReference type="SUPFAM" id="SSF53756">
    <property type="entry name" value="UDP-Glycosyltransferase/glycogen phosphorylase"/>
    <property type="match status" value="1"/>
</dbReference>
<dbReference type="AlphaFoldDB" id="A0A9E7C093"/>
<dbReference type="RefSeq" id="WP_259315856.1">
    <property type="nucleotide sequence ID" value="NZ_CP087164.1"/>
</dbReference>
<evidence type="ECO:0000313" key="2">
    <source>
        <dbReference type="EMBL" id="UGS36180.1"/>
    </source>
</evidence>
<sequence length="571" mass="59917">MGQASTPAHAELEQLRVDGSAFAIEGALAGVGDPAEGARIVARRRGGGAAEVVAEATLGGDRFAARVEAAALAGGDGVWDLWLELAPGARRLRVGRHLDGLRGKKDVVVYPAVPLGAGEARPYYTVEDNLSVRVGAPAAAPPPGLAIGRVSTRRRLLGGLAVAVHRAAIRLLPPLLGRRRDPHPGRIRLMLLHAWGMGGTIRTTLNLAEHLAAGGGDVEVMSVVRRRDEPFLGFPGGVAARALDDRRTPGRGLARLLGRLPSVLVHPDDYAYPFCSLRTDVALARTLRGLDGGVLVATRPAFAALAARLAPPGVVTIGWEHMNFHAHRPGLAAEVRRTLGDLDALVVLTEEDERDYSGLVAGGATKVVRIPNAVPQLGGGISDVHAPVVAAAGRLLSQKGFDLLIQAWARVAARRPDWQLRIYGSGAEGPALRNLVVERGLSGQVLFMGATRQLGEALAQASVFALSSRFEGFGMVIVEAMSKGLPVVSFDCPRGPSEIIEPGVDGLLVPAEDVDALAAALLELIDDEGARRRMGAAAVRKAARYDLATVGARWDDLLNALRPSGSGGADR</sequence>
<reference evidence="2" key="1">
    <citation type="journal article" date="2022" name="Int. J. Syst. Evol. Microbiol.">
        <title>Pseudomonas aegrilactucae sp. nov. and Pseudomonas morbosilactucae sp. nov., pathogens causing bacterial rot of lettuce in Japan.</title>
        <authorList>
            <person name="Sawada H."/>
            <person name="Fujikawa T."/>
            <person name="Satou M."/>
        </authorList>
    </citation>
    <scope>NUCLEOTIDE SEQUENCE</scope>
    <source>
        <strain evidence="2">0166_1</strain>
    </source>
</reference>
<protein>
    <submittedName>
        <fullName evidence="2">UDP-N-acetylglucosamine--peptide N-acetylglucosaminyltransferase GtfA subunit</fullName>
        <ecNumber evidence="2">2.4.1.-</ecNumber>
    </submittedName>
</protein>
<name>A0A9E7C093_9ACTN</name>
<keyword evidence="3" id="KW-1185">Reference proteome</keyword>
<gene>
    <name evidence="2" type="primary">gtfA_2</name>
    <name evidence="2" type="ORF">DSM104329_02580</name>
</gene>
<feature type="domain" description="Glycosyl transferase family 1" evidence="1">
    <location>
        <begin position="387"/>
        <end position="538"/>
    </location>
</feature>
<keyword evidence="2" id="KW-0808">Transferase</keyword>
<dbReference type="InterPro" id="IPR001296">
    <property type="entry name" value="Glyco_trans_1"/>
</dbReference>
<evidence type="ECO:0000313" key="3">
    <source>
        <dbReference type="Proteomes" id="UP001162834"/>
    </source>
</evidence>
<dbReference type="Gene3D" id="3.40.50.2000">
    <property type="entry name" value="Glycogen Phosphorylase B"/>
    <property type="match status" value="2"/>
</dbReference>
<dbReference type="Proteomes" id="UP001162834">
    <property type="component" value="Chromosome"/>
</dbReference>
<dbReference type="GO" id="GO:0016757">
    <property type="term" value="F:glycosyltransferase activity"/>
    <property type="evidence" value="ECO:0007669"/>
    <property type="project" value="UniProtKB-KW"/>
</dbReference>
<dbReference type="EMBL" id="CP087164">
    <property type="protein sequence ID" value="UGS36180.1"/>
    <property type="molecule type" value="Genomic_DNA"/>
</dbReference>
<dbReference type="PANTHER" id="PTHR12526">
    <property type="entry name" value="GLYCOSYLTRANSFERASE"/>
    <property type="match status" value="1"/>
</dbReference>
<keyword evidence="2" id="KW-0328">Glycosyltransferase</keyword>
<dbReference type="Pfam" id="PF00534">
    <property type="entry name" value="Glycos_transf_1"/>
    <property type="match status" value="1"/>
</dbReference>
<organism evidence="2 3">
    <name type="scientific">Capillimicrobium parvum</name>
    <dbReference type="NCBI Taxonomy" id="2884022"/>
    <lineage>
        <taxon>Bacteria</taxon>
        <taxon>Bacillati</taxon>
        <taxon>Actinomycetota</taxon>
        <taxon>Thermoleophilia</taxon>
        <taxon>Solirubrobacterales</taxon>
        <taxon>Capillimicrobiaceae</taxon>
        <taxon>Capillimicrobium</taxon>
    </lineage>
</organism>
<proteinExistence type="predicted"/>
<dbReference type="EC" id="2.4.1.-" evidence="2"/>
<evidence type="ECO:0000259" key="1">
    <source>
        <dbReference type="Pfam" id="PF00534"/>
    </source>
</evidence>
<dbReference type="CDD" id="cd03820">
    <property type="entry name" value="GT4_AmsD-like"/>
    <property type="match status" value="1"/>
</dbReference>
<dbReference type="KEGG" id="sbae:DSM104329_02580"/>